<protein>
    <submittedName>
        <fullName evidence="8">ABC transporter permease</fullName>
    </submittedName>
</protein>
<name>A0ABW8C9N6_9ACTN</name>
<reference evidence="8 9" key="1">
    <citation type="submission" date="2024-10" db="EMBL/GenBank/DDBJ databases">
        <title>The Natural Products Discovery Center: Release of the First 8490 Sequenced Strains for Exploring Actinobacteria Biosynthetic Diversity.</title>
        <authorList>
            <person name="Kalkreuter E."/>
            <person name="Kautsar S.A."/>
            <person name="Yang D."/>
            <person name="Bader C.D."/>
            <person name="Teijaro C.N."/>
            <person name="Fluegel L."/>
            <person name="Davis C.M."/>
            <person name="Simpson J.R."/>
            <person name="Lauterbach L."/>
            <person name="Steele A.D."/>
            <person name="Gui C."/>
            <person name="Meng S."/>
            <person name="Li G."/>
            <person name="Viehrig K."/>
            <person name="Ye F."/>
            <person name="Su P."/>
            <person name="Kiefer A.F."/>
            <person name="Nichols A."/>
            <person name="Cepeda A.J."/>
            <person name="Yan W."/>
            <person name="Fan B."/>
            <person name="Jiang Y."/>
            <person name="Adhikari A."/>
            <person name="Zheng C.-J."/>
            <person name="Schuster L."/>
            <person name="Cowan T.M."/>
            <person name="Smanski M.J."/>
            <person name="Chevrette M.G."/>
            <person name="De Carvalho L.P.S."/>
            <person name="Shen B."/>
        </authorList>
    </citation>
    <scope>NUCLEOTIDE SEQUENCE [LARGE SCALE GENOMIC DNA]</scope>
    <source>
        <strain evidence="8 9">NPDC053399</strain>
    </source>
</reference>
<dbReference type="Proteomes" id="UP001614394">
    <property type="component" value="Unassembled WGS sequence"/>
</dbReference>
<evidence type="ECO:0000256" key="7">
    <source>
        <dbReference type="SAM" id="Phobius"/>
    </source>
</evidence>
<feature type="transmembrane region" description="Helical" evidence="7">
    <location>
        <begin position="348"/>
        <end position="364"/>
    </location>
</feature>
<keyword evidence="2" id="KW-1003">Cell membrane</keyword>
<feature type="transmembrane region" description="Helical" evidence="7">
    <location>
        <begin position="95"/>
        <end position="128"/>
    </location>
</feature>
<organism evidence="8 9">
    <name type="scientific">Streptomyces fildesensis</name>
    <dbReference type="NCBI Taxonomy" id="375757"/>
    <lineage>
        <taxon>Bacteria</taxon>
        <taxon>Bacillati</taxon>
        <taxon>Actinomycetota</taxon>
        <taxon>Actinomycetes</taxon>
        <taxon>Kitasatosporales</taxon>
        <taxon>Streptomycetaceae</taxon>
        <taxon>Streptomyces</taxon>
    </lineage>
</organism>
<evidence type="ECO:0000256" key="1">
    <source>
        <dbReference type="ARBA" id="ARBA00004651"/>
    </source>
</evidence>
<feature type="transmembrane region" description="Helical" evidence="7">
    <location>
        <begin position="323"/>
        <end position="342"/>
    </location>
</feature>
<evidence type="ECO:0000256" key="4">
    <source>
        <dbReference type="ARBA" id="ARBA00022989"/>
    </source>
</evidence>
<keyword evidence="5 7" id="KW-0472">Membrane</keyword>
<dbReference type="RefSeq" id="WP_399649300.1">
    <property type="nucleotide sequence ID" value="NZ_JBITYG010000004.1"/>
</dbReference>
<feature type="transmembrane region" description="Helical" evidence="7">
    <location>
        <begin position="176"/>
        <end position="196"/>
    </location>
</feature>
<accession>A0ABW8C9N6</accession>
<keyword evidence="9" id="KW-1185">Reference proteome</keyword>
<feature type="transmembrane region" description="Helical" evidence="7">
    <location>
        <begin position="216"/>
        <end position="240"/>
    </location>
</feature>
<dbReference type="Pfam" id="PF02653">
    <property type="entry name" value="BPD_transp_2"/>
    <property type="match status" value="1"/>
</dbReference>
<feature type="compositionally biased region" description="Basic and acidic residues" evidence="6">
    <location>
        <begin position="1"/>
        <end position="13"/>
    </location>
</feature>
<evidence type="ECO:0000256" key="6">
    <source>
        <dbReference type="SAM" id="MobiDB-lite"/>
    </source>
</evidence>
<gene>
    <name evidence="8" type="ORF">ACIGXA_16435</name>
</gene>
<evidence type="ECO:0000313" key="8">
    <source>
        <dbReference type="EMBL" id="MFI9102106.1"/>
    </source>
</evidence>
<feature type="transmembrane region" description="Helical" evidence="7">
    <location>
        <begin position="268"/>
        <end position="290"/>
    </location>
</feature>
<keyword evidence="4 7" id="KW-1133">Transmembrane helix</keyword>
<feature type="region of interest" description="Disordered" evidence="6">
    <location>
        <begin position="1"/>
        <end position="43"/>
    </location>
</feature>
<evidence type="ECO:0000313" key="9">
    <source>
        <dbReference type="Proteomes" id="UP001614394"/>
    </source>
</evidence>
<evidence type="ECO:0000256" key="5">
    <source>
        <dbReference type="ARBA" id="ARBA00023136"/>
    </source>
</evidence>
<feature type="transmembrane region" description="Helical" evidence="7">
    <location>
        <begin position="61"/>
        <end position="83"/>
    </location>
</feature>
<comment type="subcellular location">
    <subcellularLocation>
        <location evidence="1">Cell membrane</location>
        <topology evidence="1">Multi-pass membrane protein</topology>
    </subcellularLocation>
</comment>
<dbReference type="InterPro" id="IPR001851">
    <property type="entry name" value="ABC_transp_permease"/>
</dbReference>
<evidence type="ECO:0000256" key="3">
    <source>
        <dbReference type="ARBA" id="ARBA00022692"/>
    </source>
</evidence>
<keyword evidence="3 7" id="KW-0812">Transmembrane</keyword>
<feature type="transmembrane region" description="Helical" evidence="7">
    <location>
        <begin position="302"/>
        <end position="318"/>
    </location>
</feature>
<dbReference type="PANTHER" id="PTHR32196">
    <property type="entry name" value="ABC TRANSPORTER PERMEASE PROTEIN YPHD-RELATED-RELATED"/>
    <property type="match status" value="1"/>
</dbReference>
<comment type="caution">
    <text evidence="8">The sequence shown here is derived from an EMBL/GenBank/DDBJ whole genome shotgun (WGS) entry which is preliminary data.</text>
</comment>
<dbReference type="EMBL" id="JBITYG010000004">
    <property type="protein sequence ID" value="MFI9102106.1"/>
    <property type="molecule type" value="Genomic_DNA"/>
</dbReference>
<feature type="transmembrane region" description="Helical" evidence="7">
    <location>
        <begin position="148"/>
        <end position="169"/>
    </location>
</feature>
<evidence type="ECO:0000256" key="2">
    <source>
        <dbReference type="ARBA" id="ARBA00022475"/>
    </source>
</evidence>
<proteinExistence type="predicted"/>
<sequence length="375" mass="38444">MTETGKPRLEKTGAGEPAPTGTPIPAGDGSPVPAGDGSPVPPGPRFTVPGWAKRIAAVNEAWTFGVLVLLVAFFTIAAPGTFLTQYDITQIATNAAIYLVLGVGMTFVIIVAGIDLSVGSVLVLAAVLSGEYTVHHGGAESGWGTITVAALIALATGLVWGAVQGLLVAKAKVPPLIVTLGGFGAALGLAQIITGGQDLTGAVSGKLQHSIGFGKLFGQIPWLVVIAFGTTVLFGLVLAYTRFGRYTYAIGSNAEGARRVGIAVDRHLVLVYALAGLLAGLGSVMWLAYFGTTSIAGHSTDNLKVITAVVLGGASLFGGRGSVLGTVIGVFIPAVLTTGLIIIGVQQYWQDVAIGVVLVLAVYLDQFRRRSRDRG</sequence>
<dbReference type="CDD" id="cd06579">
    <property type="entry name" value="TM_PBP1_transp_AraH_like"/>
    <property type="match status" value="1"/>
</dbReference>